<dbReference type="SUPFAM" id="SSF56601">
    <property type="entry name" value="beta-lactamase/transpeptidase-like"/>
    <property type="match status" value="1"/>
</dbReference>
<dbReference type="InterPro" id="IPR012338">
    <property type="entry name" value="Beta-lactam/transpept-like"/>
</dbReference>
<comment type="caution">
    <text evidence="2">The sequence shown here is derived from an EMBL/GenBank/DDBJ whole genome shotgun (WGS) entry which is preliminary data.</text>
</comment>
<proteinExistence type="predicted"/>
<dbReference type="EMBL" id="JAWJZF010000067">
    <property type="protein sequence ID" value="MDX2290642.1"/>
    <property type="molecule type" value="Genomic_DNA"/>
</dbReference>
<organism evidence="2 3">
    <name type="scientific">Streptomyces roseolus</name>
    <dbReference type="NCBI Taxonomy" id="67358"/>
    <lineage>
        <taxon>Bacteria</taxon>
        <taxon>Bacillati</taxon>
        <taxon>Actinomycetota</taxon>
        <taxon>Actinomycetes</taxon>
        <taxon>Kitasatosporales</taxon>
        <taxon>Streptomycetaceae</taxon>
        <taxon>Streptomyces</taxon>
    </lineage>
</organism>
<dbReference type="Pfam" id="PF00905">
    <property type="entry name" value="Transpeptidase"/>
    <property type="match status" value="1"/>
</dbReference>
<evidence type="ECO:0000259" key="1">
    <source>
        <dbReference type="Pfam" id="PF00905"/>
    </source>
</evidence>
<dbReference type="Gene3D" id="3.40.710.10">
    <property type="entry name" value="DD-peptidase/beta-lactamase superfamily"/>
    <property type="match status" value="1"/>
</dbReference>
<reference evidence="2 3" key="1">
    <citation type="submission" date="2023-10" db="EMBL/GenBank/DDBJ databases">
        <authorList>
            <person name="Wang X.X."/>
        </authorList>
    </citation>
    <scope>NUCLEOTIDE SEQUENCE [LARGE SCALE GENOMIC DNA]</scope>
    <source>
        <strain evidence="2 3">NBRC 12816</strain>
    </source>
</reference>
<feature type="domain" description="Penicillin-binding protein transpeptidase" evidence="1">
    <location>
        <begin position="5"/>
        <end position="103"/>
    </location>
</feature>
<feature type="non-terminal residue" evidence="2">
    <location>
        <position position="109"/>
    </location>
</feature>
<dbReference type="InterPro" id="IPR001460">
    <property type="entry name" value="PCN-bd_Tpept"/>
</dbReference>
<name>A0ABU4JZG2_9ACTN</name>
<dbReference type="Proteomes" id="UP001278571">
    <property type="component" value="Unassembled WGS sequence"/>
</dbReference>
<feature type="non-terminal residue" evidence="2">
    <location>
        <position position="1"/>
    </location>
</feature>
<keyword evidence="3" id="KW-1185">Reference proteome</keyword>
<sequence length="109" mass="12269">PMPYPGQSFGTVPDPAWKLRKYKKEWAIYDTVNATIGQGYMLVNPLQQAVMASRIASVMKLMPRLLLDRNAPRPESMGFRQEHLDYIHAAMNEVVNGRGTAGKARIPIE</sequence>
<accession>A0ABU4JZG2</accession>
<evidence type="ECO:0000313" key="2">
    <source>
        <dbReference type="EMBL" id="MDX2290642.1"/>
    </source>
</evidence>
<evidence type="ECO:0000313" key="3">
    <source>
        <dbReference type="Proteomes" id="UP001278571"/>
    </source>
</evidence>
<protein>
    <submittedName>
        <fullName evidence="2">Penicillin-binding transpeptidase domain-containing protein</fullName>
    </submittedName>
</protein>
<gene>
    <name evidence="2" type="ORF">R2363_00330</name>
</gene>